<feature type="compositionally biased region" description="Gly residues" evidence="3">
    <location>
        <begin position="385"/>
        <end position="401"/>
    </location>
</feature>
<dbReference type="EMBL" id="MU839852">
    <property type="protein sequence ID" value="KAK1749841.1"/>
    <property type="molecule type" value="Genomic_DNA"/>
</dbReference>
<protein>
    <recommendedName>
        <fullName evidence="5">Apple domain-containing protein</fullName>
    </recommendedName>
</protein>
<dbReference type="GO" id="GO:0006508">
    <property type="term" value="P:proteolysis"/>
    <property type="evidence" value="ECO:0007669"/>
    <property type="project" value="InterPro"/>
</dbReference>
<dbReference type="InterPro" id="IPR000177">
    <property type="entry name" value="Apple"/>
</dbReference>
<gene>
    <name evidence="6" type="ORF">QBC47DRAFT_439942</name>
</gene>
<evidence type="ECO:0000313" key="7">
    <source>
        <dbReference type="Proteomes" id="UP001239445"/>
    </source>
</evidence>
<dbReference type="SMART" id="SM00473">
    <property type="entry name" value="PAN_AP"/>
    <property type="match status" value="2"/>
</dbReference>
<dbReference type="SMART" id="SM00223">
    <property type="entry name" value="APPLE"/>
    <property type="match status" value="1"/>
</dbReference>
<sequence>MQPQKLGYERGRLRRRQAAASPCPTRNGTTVGTAQSFTLVCGTDIGGAVVNTSDAFDLQTCADICASFHPRCDGITYDGRTCELKARVIPGIGRFSRRSDSAVAIFPGASSNCTTLGATTTSSLGGSFQVMCGKVINGSDLSQNFAPTFQDCLQQCSATSGCAAVSFDPSQDQGFKNCYLKTSVADPTTIVADGRVDTAMLQAAAPAAAPADTSSGAAAAPGVTTIPLPTSSSDAITTTSAAGAVFFTPPGVLPTSAGAGISVGSLVPANPQPTITNLLPPSATGLSPTLLFPGLGGAGAGGTGGTVFTGGSSGSSDSSSTGQGGSGSTEASSNAWIAAPVVGSVAAIALIVLSFIMLKRRRLGQRAGGSSRSSNSSTDDLNPRGSGGEKMSGANGYGGGSGSGGVSRLFDSWLPAIGMGRRRGERGSGGGDGSRSRMGNFSEVTGTGNGKPPASRGSMRTSVTGLVRPGLALGGGERLEDLEEAAAGEKARAELRNSLNGLGQNRWS</sequence>
<evidence type="ECO:0000256" key="2">
    <source>
        <dbReference type="ARBA" id="ARBA00023157"/>
    </source>
</evidence>
<feature type="region of interest" description="Disordered" evidence="3">
    <location>
        <begin position="419"/>
        <end position="472"/>
    </location>
</feature>
<name>A0AAJ0B5P0_9PEZI</name>
<keyword evidence="2" id="KW-1015">Disulfide bond</keyword>
<keyword evidence="4" id="KW-0472">Membrane</keyword>
<evidence type="ECO:0000256" key="4">
    <source>
        <dbReference type="SAM" id="Phobius"/>
    </source>
</evidence>
<feature type="transmembrane region" description="Helical" evidence="4">
    <location>
        <begin position="335"/>
        <end position="358"/>
    </location>
</feature>
<evidence type="ECO:0000256" key="3">
    <source>
        <dbReference type="SAM" id="MobiDB-lite"/>
    </source>
</evidence>
<evidence type="ECO:0000259" key="5">
    <source>
        <dbReference type="PROSITE" id="PS50948"/>
    </source>
</evidence>
<dbReference type="Proteomes" id="UP001239445">
    <property type="component" value="Unassembled WGS sequence"/>
</dbReference>
<feature type="region of interest" description="Disordered" evidence="3">
    <location>
        <begin position="1"/>
        <end position="27"/>
    </location>
</feature>
<accession>A0AAJ0B5P0</accession>
<comment type="caution">
    <text evidence="6">The sequence shown here is derived from an EMBL/GenBank/DDBJ whole genome shotgun (WGS) entry which is preliminary data.</text>
</comment>
<dbReference type="Gene3D" id="3.50.4.10">
    <property type="entry name" value="Hepatocyte Growth Factor"/>
    <property type="match status" value="1"/>
</dbReference>
<reference evidence="6" key="1">
    <citation type="submission" date="2023-06" db="EMBL/GenBank/DDBJ databases">
        <title>Genome-scale phylogeny and comparative genomics of the fungal order Sordariales.</title>
        <authorList>
            <consortium name="Lawrence Berkeley National Laboratory"/>
            <person name="Hensen N."/>
            <person name="Bonometti L."/>
            <person name="Westerberg I."/>
            <person name="Brannstrom I.O."/>
            <person name="Guillou S."/>
            <person name="Cros-Aarteil S."/>
            <person name="Calhoun S."/>
            <person name="Haridas S."/>
            <person name="Kuo A."/>
            <person name="Mondo S."/>
            <person name="Pangilinan J."/>
            <person name="Riley R."/>
            <person name="Labutti K."/>
            <person name="Andreopoulos B."/>
            <person name="Lipzen A."/>
            <person name="Chen C."/>
            <person name="Yanf M."/>
            <person name="Daum C."/>
            <person name="Ng V."/>
            <person name="Clum A."/>
            <person name="Steindorff A."/>
            <person name="Ohm R."/>
            <person name="Martin F."/>
            <person name="Silar P."/>
            <person name="Natvig D."/>
            <person name="Lalanne C."/>
            <person name="Gautier V."/>
            <person name="Ament-Velasquez S.L."/>
            <person name="Kruys A."/>
            <person name="Hutchinson M.I."/>
            <person name="Powell A.J."/>
            <person name="Barry K."/>
            <person name="Miller A.N."/>
            <person name="Grigoriev I.V."/>
            <person name="Debuchy R."/>
            <person name="Gladieux P."/>
            <person name="Thoren M.H."/>
            <person name="Johannesson H."/>
        </authorList>
    </citation>
    <scope>NUCLEOTIDE SEQUENCE</scope>
    <source>
        <strain evidence="6">PSN4</strain>
    </source>
</reference>
<feature type="region of interest" description="Disordered" evidence="3">
    <location>
        <begin position="365"/>
        <end position="401"/>
    </location>
</feature>
<proteinExistence type="predicted"/>
<organism evidence="6 7">
    <name type="scientific">Echria macrotheca</name>
    <dbReference type="NCBI Taxonomy" id="438768"/>
    <lineage>
        <taxon>Eukaryota</taxon>
        <taxon>Fungi</taxon>
        <taxon>Dikarya</taxon>
        <taxon>Ascomycota</taxon>
        <taxon>Pezizomycotina</taxon>
        <taxon>Sordariomycetes</taxon>
        <taxon>Sordariomycetidae</taxon>
        <taxon>Sordariales</taxon>
        <taxon>Schizotheciaceae</taxon>
        <taxon>Echria</taxon>
    </lineage>
</organism>
<evidence type="ECO:0000313" key="6">
    <source>
        <dbReference type="EMBL" id="KAK1749841.1"/>
    </source>
</evidence>
<dbReference type="AlphaFoldDB" id="A0AAJ0B5P0"/>
<dbReference type="GO" id="GO:0005576">
    <property type="term" value="C:extracellular region"/>
    <property type="evidence" value="ECO:0007669"/>
    <property type="project" value="InterPro"/>
</dbReference>
<feature type="region of interest" description="Disordered" evidence="3">
    <location>
        <begin position="303"/>
        <end position="331"/>
    </location>
</feature>
<dbReference type="InterPro" id="IPR003609">
    <property type="entry name" value="Pan_app"/>
</dbReference>
<keyword evidence="4" id="KW-0812">Transmembrane</keyword>
<feature type="domain" description="Apple" evidence="5">
    <location>
        <begin position="113"/>
        <end position="203"/>
    </location>
</feature>
<dbReference type="PROSITE" id="PS50948">
    <property type="entry name" value="PAN"/>
    <property type="match status" value="1"/>
</dbReference>
<evidence type="ECO:0000256" key="1">
    <source>
        <dbReference type="ARBA" id="ARBA00022737"/>
    </source>
</evidence>
<feature type="compositionally biased region" description="Low complexity" evidence="3">
    <location>
        <begin position="368"/>
        <end position="377"/>
    </location>
</feature>
<keyword evidence="4" id="KW-1133">Transmembrane helix</keyword>
<keyword evidence="1" id="KW-0677">Repeat</keyword>
<keyword evidence="7" id="KW-1185">Reference proteome</keyword>
<feature type="compositionally biased region" description="Gly residues" evidence="3">
    <location>
        <begin position="303"/>
        <end position="313"/>
    </location>
</feature>
<dbReference type="Pfam" id="PF00024">
    <property type="entry name" value="PAN_1"/>
    <property type="match status" value="1"/>
</dbReference>